<dbReference type="InterPro" id="IPR001926">
    <property type="entry name" value="TrpB-like_PALP"/>
</dbReference>
<dbReference type="OrthoDB" id="9801249at2"/>
<feature type="modified residue" description="N6-(pyridoxal phosphate)lysine" evidence="5">
    <location>
        <position position="55"/>
    </location>
</feature>
<organism evidence="7 8">
    <name type="scientific">Microbulbifer marinus</name>
    <dbReference type="NCBI Taxonomy" id="658218"/>
    <lineage>
        <taxon>Bacteria</taxon>
        <taxon>Pseudomonadati</taxon>
        <taxon>Pseudomonadota</taxon>
        <taxon>Gammaproteobacteria</taxon>
        <taxon>Cellvibrionales</taxon>
        <taxon>Microbulbiferaceae</taxon>
        <taxon>Microbulbifer</taxon>
    </lineage>
</organism>
<accession>A0A1H3VX08</accession>
<dbReference type="Proteomes" id="UP000198658">
    <property type="component" value="Unassembled WGS sequence"/>
</dbReference>
<dbReference type="EMBL" id="FNQO01000001">
    <property type="protein sequence ID" value="SDZ78588.1"/>
    <property type="molecule type" value="Genomic_DNA"/>
</dbReference>
<name>A0A1H3VX08_9GAMM</name>
<dbReference type="InterPro" id="IPR036052">
    <property type="entry name" value="TrpB-like_PALP_sf"/>
</dbReference>
<evidence type="ECO:0000256" key="3">
    <source>
        <dbReference type="ARBA" id="ARBA00022898"/>
    </source>
</evidence>
<dbReference type="PANTHER" id="PTHR43780">
    <property type="entry name" value="1-AMINOCYCLOPROPANE-1-CARBOXYLATE DEAMINASE-RELATED"/>
    <property type="match status" value="1"/>
</dbReference>
<evidence type="ECO:0000256" key="5">
    <source>
        <dbReference type="PIRSR" id="PIRSR006278-2"/>
    </source>
</evidence>
<evidence type="ECO:0000256" key="4">
    <source>
        <dbReference type="PIRSR" id="PIRSR006278-1"/>
    </source>
</evidence>
<evidence type="ECO:0000313" key="7">
    <source>
        <dbReference type="EMBL" id="SDZ78588.1"/>
    </source>
</evidence>
<dbReference type="Gene3D" id="3.40.50.1100">
    <property type="match status" value="2"/>
</dbReference>
<comment type="cofactor">
    <cofactor evidence="1">
        <name>pyridoxal 5'-phosphate</name>
        <dbReference type="ChEBI" id="CHEBI:597326"/>
    </cofactor>
</comment>
<dbReference type="Pfam" id="PF00291">
    <property type="entry name" value="PALP"/>
    <property type="match status" value="1"/>
</dbReference>
<dbReference type="PIRSF" id="PIRSF006278">
    <property type="entry name" value="ACCD_DCysDesulf"/>
    <property type="match status" value="1"/>
</dbReference>
<keyword evidence="3 5" id="KW-0663">Pyridoxal phosphate</keyword>
<dbReference type="GO" id="GO:0019148">
    <property type="term" value="F:D-cysteine desulfhydrase activity"/>
    <property type="evidence" value="ECO:0007669"/>
    <property type="project" value="TreeGrafter"/>
</dbReference>
<evidence type="ECO:0000313" key="8">
    <source>
        <dbReference type="Proteomes" id="UP000198658"/>
    </source>
</evidence>
<evidence type="ECO:0000259" key="6">
    <source>
        <dbReference type="Pfam" id="PF00291"/>
    </source>
</evidence>
<dbReference type="AlphaFoldDB" id="A0A1H3VX08"/>
<comment type="similarity">
    <text evidence="2">Belongs to the ACC deaminase/D-cysteine desulfhydrase family.</text>
</comment>
<dbReference type="STRING" id="658218.SAMN05216562_0294"/>
<feature type="domain" description="Tryptophan synthase beta chain-like PALP" evidence="6">
    <location>
        <begin position="35"/>
        <end position="327"/>
    </location>
</feature>
<keyword evidence="8" id="KW-1185">Reference proteome</keyword>
<proteinExistence type="inferred from homology"/>
<feature type="active site" description="Nucleophile" evidence="4">
    <location>
        <position position="82"/>
    </location>
</feature>
<reference evidence="8" key="1">
    <citation type="submission" date="2016-10" db="EMBL/GenBank/DDBJ databases">
        <authorList>
            <person name="Varghese N."/>
            <person name="Submissions S."/>
        </authorList>
    </citation>
    <scope>NUCLEOTIDE SEQUENCE [LARGE SCALE GENOMIC DNA]</scope>
    <source>
        <strain evidence="8">CGMCC 1.10657</strain>
    </source>
</reference>
<protein>
    <submittedName>
        <fullName evidence="7">1-aminocyclopropane-1-carboxylate deaminase</fullName>
    </submittedName>
</protein>
<evidence type="ECO:0000256" key="1">
    <source>
        <dbReference type="ARBA" id="ARBA00001933"/>
    </source>
</evidence>
<gene>
    <name evidence="7" type="ORF">SAMN05216562_0294</name>
</gene>
<evidence type="ECO:0000256" key="2">
    <source>
        <dbReference type="ARBA" id="ARBA00008639"/>
    </source>
</evidence>
<sequence>MKCVTIRYLTSLDLDSFIEVARTVPYQRINSDLFPGVEVWIRRDDLLDPLISGNKAYKLLFNLLEAREQGADTLITCGGAWSNHLHATAAAGARFGFRTIGIVRGERPQVLSATLQDAERFGMQLKFVSRDLYRERSQPAFLDLVGLEAANSIFIPEGGANFAGAKGVRLLGELIESTLPISFDQLWVACGTGLTMGGLSSSIHSFPVCGVEVLKAGESIRRDARHWHAALKKFPRPPDLGQEWQRTSSDTDEAPSAATGIKLVNEYHCGGYAKYPTYLREFQRSFERQSGIPLDPVYTAKLMFAVSKEVAAGRISPGTRMLTLHSGGLQGRRGFQLIK</sequence>
<dbReference type="InterPro" id="IPR027278">
    <property type="entry name" value="ACCD_DCysDesulf"/>
</dbReference>
<dbReference type="PANTHER" id="PTHR43780:SF2">
    <property type="entry name" value="1-AMINOCYCLOPROPANE-1-CARBOXYLATE DEAMINASE-RELATED"/>
    <property type="match status" value="1"/>
</dbReference>
<dbReference type="SUPFAM" id="SSF53686">
    <property type="entry name" value="Tryptophan synthase beta subunit-like PLP-dependent enzymes"/>
    <property type="match status" value="1"/>
</dbReference>